<dbReference type="OrthoDB" id="6125419at2759"/>
<dbReference type="AlphaFoldDB" id="A0A2G9SB41"/>
<proteinExistence type="predicted"/>
<dbReference type="EMBL" id="KV927077">
    <property type="protein sequence ID" value="PIO37284.1"/>
    <property type="molecule type" value="Genomic_DNA"/>
</dbReference>
<feature type="non-terminal residue" evidence="1">
    <location>
        <position position="77"/>
    </location>
</feature>
<dbReference type="GO" id="GO:0060147">
    <property type="term" value="P:regulation of post-transcriptional gene silencing"/>
    <property type="evidence" value="ECO:0007669"/>
    <property type="project" value="InterPro"/>
</dbReference>
<evidence type="ECO:0000313" key="1">
    <source>
        <dbReference type="EMBL" id="PIO37284.1"/>
    </source>
</evidence>
<evidence type="ECO:0000313" key="2">
    <source>
        <dbReference type="Proteomes" id="UP000228934"/>
    </source>
</evidence>
<reference evidence="2" key="1">
    <citation type="journal article" date="2017" name="Nat. Commun.">
        <title>The North American bullfrog draft genome provides insight into hormonal regulation of long noncoding RNA.</title>
        <authorList>
            <person name="Hammond S.A."/>
            <person name="Warren R.L."/>
            <person name="Vandervalk B.P."/>
            <person name="Kucuk E."/>
            <person name="Khan H."/>
            <person name="Gibb E.A."/>
            <person name="Pandoh P."/>
            <person name="Kirk H."/>
            <person name="Zhao Y."/>
            <person name="Jones M."/>
            <person name="Mungall A.J."/>
            <person name="Coope R."/>
            <person name="Pleasance S."/>
            <person name="Moore R.A."/>
            <person name="Holt R.A."/>
            <person name="Round J.M."/>
            <person name="Ohora S."/>
            <person name="Walle B.V."/>
            <person name="Veldhoen N."/>
            <person name="Helbing C.C."/>
            <person name="Birol I."/>
        </authorList>
    </citation>
    <scope>NUCLEOTIDE SEQUENCE [LARGE SCALE GENOMIC DNA]</scope>
</reference>
<accession>A0A2G9SB41</accession>
<dbReference type="PANTHER" id="PTHR16212:SF4">
    <property type="entry name" value="FOCADHESIN"/>
    <property type="match status" value="1"/>
</dbReference>
<keyword evidence="2" id="KW-1185">Reference proteome</keyword>
<sequence>MSRMPRAGMLLCYDLPVQTDRDGRPINRFLASRGRSYQQMLTALIHEVNIQSSEWHRSILLPQSWLGFMGRTYHAVL</sequence>
<gene>
    <name evidence="1" type="ORF">AB205_0097880</name>
</gene>
<dbReference type="PANTHER" id="PTHR16212">
    <property type="entry name" value="FOCADHESIN FAMILY MEMBER"/>
    <property type="match status" value="1"/>
</dbReference>
<dbReference type="InterPro" id="IPR045163">
    <property type="entry name" value="Focadhesin/RST1"/>
</dbReference>
<dbReference type="Proteomes" id="UP000228934">
    <property type="component" value="Unassembled WGS sequence"/>
</dbReference>
<protein>
    <submittedName>
        <fullName evidence="1">Uncharacterized protein</fullName>
    </submittedName>
</protein>
<name>A0A2G9SB41_AQUCT</name>
<organism evidence="1 2">
    <name type="scientific">Aquarana catesbeiana</name>
    <name type="common">American bullfrog</name>
    <name type="synonym">Rana catesbeiana</name>
    <dbReference type="NCBI Taxonomy" id="8400"/>
    <lineage>
        <taxon>Eukaryota</taxon>
        <taxon>Metazoa</taxon>
        <taxon>Chordata</taxon>
        <taxon>Craniata</taxon>
        <taxon>Vertebrata</taxon>
        <taxon>Euteleostomi</taxon>
        <taxon>Amphibia</taxon>
        <taxon>Batrachia</taxon>
        <taxon>Anura</taxon>
        <taxon>Neobatrachia</taxon>
        <taxon>Ranoidea</taxon>
        <taxon>Ranidae</taxon>
        <taxon>Aquarana</taxon>
    </lineage>
</organism>